<organism evidence="3 4">
    <name type="scientific">Streptomyces rameus</name>
    <dbReference type="NCBI Taxonomy" id="68261"/>
    <lineage>
        <taxon>Bacteria</taxon>
        <taxon>Bacillati</taxon>
        <taxon>Actinomycetota</taxon>
        <taxon>Actinomycetes</taxon>
        <taxon>Kitasatosporales</taxon>
        <taxon>Streptomycetaceae</taxon>
        <taxon>Streptomyces</taxon>
    </lineage>
</organism>
<dbReference type="InterPro" id="IPR030934">
    <property type="entry name" value="Intein_C"/>
</dbReference>
<dbReference type="Gene3D" id="2.170.16.10">
    <property type="entry name" value="Hedgehog/Intein (Hint) domain"/>
    <property type="match status" value="1"/>
</dbReference>
<dbReference type="SUPFAM" id="SSF51294">
    <property type="entry name" value="Hedgehog/intein (Hint) domain"/>
    <property type="match status" value="1"/>
</dbReference>
<accession>A0ABP6HUV5</accession>
<proteinExistence type="predicted"/>
<dbReference type="EMBL" id="BAAAVM010000183">
    <property type="protein sequence ID" value="GAA2786601.1"/>
    <property type="molecule type" value="Genomic_DNA"/>
</dbReference>
<dbReference type="SMART" id="SM00306">
    <property type="entry name" value="HintN"/>
    <property type="match status" value="1"/>
</dbReference>
<feature type="compositionally biased region" description="Low complexity" evidence="1">
    <location>
        <begin position="101"/>
        <end position="114"/>
    </location>
</feature>
<feature type="region of interest" description="Disordered" evidence="1">
    <location>
        <begin position="101"/>
        <end position="157"/>
    </location>
</feature>
<protein>
    <recommendedName>
        <fullName evidence="2">Hint domain-containing protein</fullName>
    </recommendedName>
</protein>
<dbReference type="RefSeq" id="WP_345060928.1">
    <property type="nucleotide sequence ID" value="NZ_BAAAVM010000183.1"/>
</dbReference>
<evidence type="ECO:0000256" key="1">
    <source>
        <dbReference type="SAM" id="MobiDB-lite"/>
    </source>
</evidence>
<feature type="domain" description="Hint" evidence="2">
    <location>
        <begin position="114"/>
        <end position="217"/>
    </location>
</feature>
<sequence length="373" mass="40815">MVKLKSGWHVKLYPSVYFPADNPHLEEVAKRFNHRVDYECGDDYDCMVGDGLAEYKRVKAKMFSCDSDWDCGKDWFNPIDLMTAGVNAGLVGGNGQAGRVAGRGARRGASAEGGPCSFDPDTPVLLTDGTSKPINKVKPGDQVESGDPESGKHKGSRKVTATFVNHDDDLIDVQVEDLAGETRTLRTTSLHPFWDDTTHTWVQAGKLKPGHMLNTASDKHVRITAVKVRAGSADIYNLTVSGLHTYYVLAGDTPVLVHNSNCDVISGSLPGEKLAQKLRLESANSPFTESGQLTPDAISGSRLAMPGTKMGNKELQARFAERGGASQWGKYSTETHQSPYGDYQVHYYMNRVSGEVMYDYDYKVVMNRRGSAP</sequence>
<evidence type="ECO:0000259" key="2">
    <source>
        <dbReference type="SMART" id="SM00306"/>
    </source>
</evidence>
<reference evidence="4" key="1">
    <citation type="journal article" date="2019" name="Int. J. Syst. Evol. Microbiol.">
        <title>The Global Catalogue of Microorganisms (GCM) 10K type strain sequencing project: providing services to taxonomists for standard genome sequencing and annotation.</title>
        <authorList>
            <consortium name="The Broad Institute Genomics Platform"/>
            <consortium name="The Broad Institute Genome Sequencing Center for Infectious Disease"/>
            <person name="Wu L."/>
            <person name="Ma J."/>
        </authorList>
    </citation>
    <scope>NUCLEOTIDE SEQUENCE [LARGE SCALE GENOMIC DNA]</scope>
    <source>
        <strain evidence="4">JCM 11574</strain>
    </source>
</reference>
<dbReference type="PROSITE" id="PS50818">
    <property type="entry name" value="INTEIN_C_TER"/>
    <property type="match status" value="1"/>
</dbReference>
<dbReference type="Pfam" id="PF07591">
    <property type="entry name" value="PT-HINT"/>
    <property type="match status" value="1"/>
</dbReference>
<dbReference type="InterPro" id="IPR036844">
    <property type="entry name" value="Hint_dom_sf"/>
</dbReference>
<evidence type="ECO:0000313" key="3">
    <source>
        <dbReference type="EMBL" id="GAA2786601.1"/>
    </source>
</evidence>
<gene>
    <name evidence="3" type="ORF">GCM10010521_75520</name>
</gene>
<dbReference type="CDD" id="cd00081">
    <property type="entry name" value="Hint"/>
    <property type="match status" value="1"/>
</dbReference>
<dbReference type="NCBIfam" id="TIGR01443">
    <property type="entry name" value="intein_Cterm"/>
    <property type="match status" value="1"/>
</dbReference>
<evidence type="ECO:0000313" key="4">
    <source>
        <dbReference type="Proteomes" id="UP001500893"/>
    </source>
</evidence>
<dbReference type="InterPro" id="IPR003587">
    <property type="entry name" value="Hint_dom_N"/>
</dbReference>
<name>A0ABP6HUV5_9ACTN</name>
<keyword evidence="4" id="KW-1185">Reference proteome</keyword>
<dbReference type="Proteomes" id="UP001500893">
    <property type="component" value="Unassembled WGS sequence"/>
</dbReference>
<comment type="caution">
    <text evidence="3">The sequence shown here is derived from an EMBL/GenBank/DDBJ whole genome shotgun (WGS) entry which is preliminary data.</text>
</comment>